<dbReference type="EMBL" id="JAURUE010000002">
    <property type="protein sequence ID" value="MDP9614479.1"/>
    <property type="molecule type" value="Genomic_DNA"/>
</dbReference>
<keyword evidence="10" id="KW-1185">Reference proteome</keyword>
<keyword evidence="5 7" id="KW-1133">Transmembrane helix</keyword>
<comment type="caution">
    <text evidence="9">The sequence shown here is derived from an EMBL/GenBank/DDBJ whole genome shotgun (WGS) entry which is preliminary data.</text>
</comment>
<evidence type="ECO:0000313" key="9">
    <source>
        <dbReference type="EMBL" id="MDP9614479.1"/>
    </source>
</evidence>
<feature type="transmembrane region" description="Helical" evidence="7">
    <location>
        <begin position="42"/>
        <end position="58"/>
    </location>
</feature>
<dbReference type="PANTHER" id="PTHR43045:SF1">
    <property type="entry name" value="SHIKIMATE TRANSPORTER"/>
    <property type="match status" value="1"/>
</dbReference>
<keyword evidence="2" id="KW-0813">Transport</keyword>
<protein>
    <submittedName>
        <fullName evidence="9">MFS family permease</fullName>
    </submittedName>
</protein>
<dbReference type="PANTHER" id="PTHR43045">
    <property type="entry name" value="SHIKIMATE TRANSPORTER"/>
    <property type="match status" value="1"/>
</dbReference>
<evidence type="ECO:0000256" key="4">
    <source>
        <dbReference type="ARBA" id="ARBA00022692"/>
    </source>
</evidence>
<feature type="transmembrane region" description="Helical" evidence="7">
    <location>
        <begin position="100"/>
        <end position="121"/>
    </location>
</feature>
<comment type="subcellular location">
    <subcellularLocation>
        <location evidence="1">Cell membrane</location>
        <topology evidence="1">Multi-pass membrane protein</topology>
    </subcellularLocation>
</comment>
<feature type="transmembrane region" description="Helical" evidence="7">
    <location>
        <begin position="413"/>
        <end position="431"/>
    </location>
</feature>
<dbReference type="PROSITE" id="PS50850">
    <property type="entry name" value="MFS"/>
    <property type="match status" value="1"/>
</dbReference>
<evidence type="ECO:0000256" key="2">
    <source>
        <dbReference type="ARBA" id="ARBA00022448"/>
    </source>
</evidence>
<organism evidence="9 10">
    <name type="scientific">Streptomyces demainii</name>
    <dbReference type="NCBI Taxonomy" id="588122"/>
    <lineage>
        <taxon>Bacteria</taxon>
        <taxon>Bacillati</taxon>
        <taxon>Actinomycetota</taxon>
        <taxon>Actinomycetes</taxon>
        <taxon>Kitasatosporales</taxon>
        <taxon>Streptomycetaceae</taxon>
        <taxon>Streptomyces</taxon>
    </lineage>
</organism>
<feature type="transmembrane region" description="Helical" evidence="7">
    <location>
        <begin position="165"/>
        <end position="194"/>
    </location>
</feature>
<feature type="transmembrane region" description="Helical" evidence="7">
    <location>
        <begin position="342"/>
        <end position="360"/>
    </location>
</feature>
<evidence type="ECO:0000259" key="8">
    <source>
        <dbReference type="PROSITE" id="PS50850"/>
    </source>
</evidence>
<evidence type="ECO:0000313" key="10">
    <source>
        <dbReference type="Proteomes" id="UP001234880"/>
    </source>
</evidence>
<evidence type="ECO:0000256" key="1">
    <source>
        <dbReference type="ARBA" id="ARBA00004651"/>
    </source>
</evidence>
<dbReference type="InterPro" id="IPR011701">
    <property type="entry name" value="MFS"/>
</dbReference>
<evidence type="ECO:0000256" key="6">
    <source>
        <dbReference type="ARBA" id="ARBA00023136"/>
    </source>
</evidence>
<reference evidence="9 10" key="1">
    <citation type="submission" date="2023-07" db="EMBL/GenBank/DDBJ databases">
        <title>Sequencing the genomes of 1000 actinobacteria strains.</title>
        <authorList>
            <person name="Klenk H.-P."/>
        </authorList>
    </citation>
    <scope>NUCLEOTIDE SEQUENCE [LARGE SCALE GENOMIC DNA]</scope>
    <source>
        <strain evidence="9 10">DSM 41600</strain>
    </source>
</reference>
<dbReference type="InterPro" id="IPR036259">
    <property type="entry name" value="MFS_trans_sf"/>
</dbReference>
<feature type="transmembrane region" description="Helical" evidence="7">
    <location>
        <begin position="200"/>
        <end position="219"/>
    </location>
</feature>
<accession>A0ABT9L1J6</accession>
<feature type="transmembrane region" description="Helical" evidence="7">
    <location>
        <begin position="254"/>
        <end position="277"/>
    </location>
</feature>
<feature type="transmembrane region" description="Helical" evidence="7">
    <location>
        <begin position="127"/>
        <end position="153"/>
    </location>
</feature>
<dbReference type="SUPFAM" id="SSF103473">
    <property type="entry name" value="MFS general substrate transporter"/>
    <property type="match status" value="1"/>
</dbReference>
<dbReference type="CDD" id="cd17369">
    <property type="entry name" value="MFS_ShiA_like"/>
    <property type="match status" value="1"/>
</dbReference>
<dbReference type="Gene3D" id="1.20.1250.20">
    <property type="entry name" value="MFS general substrate transporter like domains"/>
    <property type="match status" value="1"/>
</dbReference>
<feature type="transmembrane region" description="Helical" evidence="7">
    <location>
        <begin position="388"/>
        <end position="407"/>
    </location>
</feature>
<feature type="domain" description="Major facilitator superfamily (MFS) profile" evidence="8">
    <location>
        <begin position="27"/>
        <end position="436"/>
    </location>
</feature>
<feature type="transmembrane region" description="Helical" evidence="7">
    <location>
        <begin position="289"/>
        <end position="308"/>
    </location>
</feature>
<evidence type="ECO:0000256" key="3">
    <source>
        <dbReference type="ARBA" id="ARBA00022475"/>
    </source>
</evidence>
<gene>
    <name evidence="9" type="ORF">JOF35_006817</name>
</gene>
<feature type="transmembrane region" description="Helical" evidence="7">
    <location>
        <begin position="70"/>
        <end position="91"/>
    </location>
</feature>
<dbReference type="Pfam" id="PF07690">
    <property type="entry name" value="MFS_1"/>
    <property type="match status" value="1"/>
</dbReference>
<dbReference type="Proteomes" id="UP001234880">
    <property type="component" value="Unassembled WGS sequence"/>
</dbReference>
<dbReference type="InterPro" id="IPR020846">
    <property type="entry name" value="MFS_dom"/>
</dbReference>
<evidence type="ECO:0000256" key="5">
    <source>
        <dbReference type="ARBA" id="ARBA00022989"/>
    </source>
</evidence>
<keyword evidence="4 7" id="KW-0812">Transmembrane</keyword>
<keyword evidence="6 7" id="KW-0472">Membrane</keyword>
<evidence type="ECO:0000256" key="7">
    <source>
        <dbReference type="SAM" id="Phobius"/>
    </source>
</evidence>
<sequence>MMSMMPSRLRTSNTTTLHAERKRSRRAGVASMLTTTIEWYDYYLYGLVSGLVFASTFFPEASATVGTMQAFAIFGVGFVARPVGAAVFGYIGDRIGRKKALIWSTLCMGVPTIAVAFVPGYEQIGPGGALILTVLRLVQGIGLGGQWAGAVLVSMESGPRERRGFLASLVQVGSPLGLILANLALVLTIALTSIETFRAWAWRVPFVLSAVLVALTFYIRRRVEETPEFSDSVAAHKRPSNPVVAVLRHHWRRVLLAALVRTSEMAPFYIFTTFVVTYCKNVLQMPDNVALTAVLIGSLVSLGTIPLFGFVSDRIGRKRTYIAGAALTAVWSLAYFPLLDSAVPALIVLAVVVSLIPHDIQYGPQAAFIAESFPADVRYSGTALGSQLASIISGGPAPIIATALAAAFGPTAVGWYLVACAVVGGAAAAVLRTAPDPLPTSSPPATAIARSGQPS</sequence>
<name>A0ABT9L1J6_9ACTN</name>
<keyword evidence="3" id="KW-1003">Cell membrane</keyword>
<proteinExistence type="predicted"/>